<dbReference type="EC" id="1.3.98.1" evidence="14"/>
<dbReference type="GO" id="GO:0051537">
    <property type="term" value="F:2 iron, 2 sulfur cluster binding"/>
    <property type="evidence" value="ECO:0007669"/>
    <property type="project" value="UniProtKB-KW"/>
</dbReference>
<evidence type="ECO:0000256" key="5">
    <source>
        <dbReference type="ARBA" id="ARBA00022723"/>
    </source>
</evidence>
<evidence type="ECO:0000256" key="10">
    <source>
        <dbReference type="ARBA" id="ARBA00034078"/>
    </source>
</evidence>
<gene>
    <name evidence="14" type="ordered locus">Mmc1_0098</name>
</gene>
<dbReference type="PIRSF" id="PIRSF006816">
    <property type="entry name" value="Cyc3_hyd_g"/>
    <property type="match status" value="1"/>
</dbReference>
<dbReference type="InterPro" id="IPR017938">
    <property type="entry name" value="Riboflavin_synthase-like_b-brl"/>
</dbReference>
<reference evidence="15" key="1">
    <citation type="journal article" date="2009" name="Appl. Environ. Microbiol.">
        <title>Complete genome sequence of the chemolithoautotrophic marine magnetotactic coccus strain MC-1.</title>
        <authorList>
            <person name="Schubbe S."/>
            <person name="Williams T.J."/>
            <person name="Xie G."/>
            <person name="Kiss H.E."/>
            <person name="Brettin T.S."/>
            <person name="Martinez D."/>
            <person name="Ross C.A."/>
            <person name="Schuler D."/>
            <person name="Cox B.L."/>
            <person name="Nealson K.H."/>
            <person name="Bazylinski D.A."/>
        </authorList>
    </citation>
    <scope>NUCLEOTIDE SEQUENCE [LARGE SCALE GENOMIC DNA]</scope>
    <source>
        <strain evidence="15">ATCC BAA-1437 / JCM 17883 / MC-1</strain>
    </source>
</reference>
<dbReference type="InterPro" id="IPR012165">
    <property type="entry name" value="Cyt_c3_hydrogenase_gsu"/>
</dbReference>
<comment type="similarity">
    <text evidence="1">Belongs to the PyrK family.</text>
</comment>
<dbReference type="Gene3D" id="2.10.240.10">
    <property type="entry name" value="Dihydroorotate dehydrogenase, electron transfer subunit"/>
    <property type="match status" value="1"/>
</dbReference>
<feature type="binding site" evidence="12">
    <location>
        <position position="278"/>
    </location>
    <ligand>
        <name>[2Fe-2S] cluster</name>
        <dbReference type="ChEBI" id="CHEBI:190135"/>
    </ligand>
</feature>
<keyword evidence="4 12" id="KW-0001">2Fe-2S</keyword>
<dbReference type="InterPro" id="IPR001433">
    <property type="entry name" value="OxRdtase_FAD/NAD-bd"/>
</dbReference>
<keyword evidence="15" id="KW-1185">Reference proteome</keyword>
<sequence length="307" mass="32477">MSQAMRPKLCRETAQVVFNRALPGDQYVIRLRAPGLAQGCRPGHFAQVDCGPTTTLPRPLSILDADAAAGTVDIFYKVVGRGTELMAQWQAGAEVTLMGPVGRTFTLIDAPKRAVLIGGGVGAAPVDFLARTLAGRGVECTLFLGMESESPFVLEQAKQPLPGVERSIILALAPLQGAGVRSRMAALTPRQGWFTGYVTDLAAAYLAALTDQQREETVLYTCGPTPMMAAANRVAKRFALSGQASMEEHMACGFGGCAGCVAPIRVGGALGWNYRRVCVDGPVFDLDEIAWEQMGYAPAPVQACGCP</sequence>
<feature type="binding site" evidence="11">
    <location>
        <begin position="58"/>
        <end position="61"/>
    </location>
    <ligand>
        <name>FAD</name>
        <dbReference type="ChEBI" id="CHEBI:57692"/>
    </ligand>
</feature>
<accession>A0L3T4</accession>
<comment type="cofactor">
    <cofactor evidence="12">
        <name>[2Fe-2S] cluster</name>
        <dbReference type="ChEBI" id="CHEBI:190135"/>
    </cofactor>
    <text evidence="12">Binds 1 [2Fe-2S] cluster per subunit.</text>
</comment>
<dbReference type="STRING" id="156889.Mmc1_0098"/>
<feature type="binding site" evidence="12">
    <location>
        <position position="260"/>
    </location>
    <ligand>
        <name>[2Fe-2S] cluster</name>
        <dbReference type="ChEBI" id="CHEBI:190135"/>
    </ligand>
</feature>
<dbReference type="HOGENOM" id="CLU_003827_1_2_5"/>
<dbReference type="GO" id="GO:0046872">
    <property type="term" value="F:metal ion binding"/>
    <property type="evidence" value="ECO:0007669"/>
    <property type="project" value="UniProtKB-KW"/>
</dbReference>
<dbReference type="KEGG" id="mgm:Mmc1_0098"/>
<keyword evidence="3 11" id="KW-0285">Flavoprotein</keyword>
<dbReference type="RefSeq" id="WP_011711800.1">
    <property type="nucleotide sequence ID" value="NC_008576.1"/>
</dbReference>
<dbReference type="SUPFAM" id="SSF63380">
    <property type="entry name" value="Riboflavin synthase domain-like"/>
    <property type="match status" value="1"/>
</dbReference>
<keyword evidence="9 12" id="KW-0411">Iron-sulfur</keyword>
<dbReference type="GO" id="GO:0006221">
    <property type="term" value="P:pyrimidine nucleotide biosynthetic process"/>
    <property type="evidence" value="ECO:0007669"/>
    <property type="project" value="InterPro"/>
</dbReference>
<evidence type="ECO:0000256" key="7">
    <source>
        <dbReference type="ARBA" id="ARBA00022982"/>
    </source>
</evidence>
<dbReference type="AlphaFoldDB" id="A0L3T4"/>
<evidence type="ECO:0000256" key="12">
    <source>
        <dbReference type="PIRSR" id="PIRSR006816-2"/>
    </source>
</evidence>
<keyword evidence="6 11" id="KW-0274">FAD</keyword>
<dbReference type="SUPFAM" id="SSF52343">
    <property type="entry name" value="Ferredoxin reductase-like, C-terminal NADP-linked domain"/>
    <property type="match status" value="1"/>
</dbReference>
<feature type="binding site" evidence="11">
    <location>
        <begin position="82"/>
        <end position="83"/>
    </location>
    <ligand>
        <name>FAD</name>
        <dbReference type="ChEBI" id="CHEBI:57692"/>
    </ligand>
</feature>
<dbReference type="PROSITE" id="PS51384">
    <property type="entry name" value="FAD_FR"/>
    <property type="match status" value="1"/>
</dbReference>
<evidence type="ECO:0000259" key="13">
    <source>
        <dbReference type="PROSITE" id="PS51384"/>
    </source>
</evidence>
<protein>
    <submittedName>
        <fullName evidence="14">Dihydroorotate oxidase B, electron transfer subunit</fullName>
        <ecNumber evidence="14">1.3.98.1</ecNumber>
    </submittedName>
</protein>
<dbReference type="Pfam" id="PF00175">
    <property type="entry name" value="NAD_binding_1"/>
    <property type="match status" value="1"/>
</dbReference>
<dbReference type="InterPro" id="IPR039261">
    <property type="entry name" value="FNR_nucleotide-bd"/>
</dbReference>
<dbReference type="InterPro" id="IPR050353">
    <property type="entry name" value="PyrK_electron_transfer"/>
</dbReference>
<keyword evidence="14" id="KW-0560">Oxidoreductase</keyword>
<dbReference type="Gene3D" id="3.40.50.80">
    <property type="entry name" value="Nucleotide-binding domain of ferredoxin-NADP reductase (FNR) module"/>
    <property type="match status" value="1"/>
</dbReference>
<dbReference type="InterPro" id="IPR037117">
    <property type="entry name" value="Dihydroorotate_DH_ele_sf"/>
</dbReference>
<reference evidence="14 15" key="2">
    <citation type="journal article" date="2012" name="Int. J. Syst. Evol. Microbiol.">
        <title>Magnetococcus marinus gen. nov., sp. nov., a marine, magnetotactic bacterium that represents a novel lineage (Magnetococcaceae fam. nov.; Magnetococcales ord. nov.) at the base of the Alphaproteobacteria.</title>
        <authorList>
            <person name="Bazylinski D.A."/>
            <person name="Williams T.J."/>
            <person name="Lefevre C.T."/>
            <person name="Berg R.J."/>
            <person name="Zhang C.L."/>
            <person name="Bowser S.S."/>
            <person name="Dean A.J."/>
            <person name="Beveridge T.J."/>
        </authorList>
    </citation>
    <scope>NUCLEOTIDE SEQUENCE [LARGE SCALE GENOMIC DNA]</scope>
    <source>
        <strain evidence="15">ATCC BAA-1437 / JCM 17883 / MC-1</strain>
    </source>
</reference>
<dbReference type="eggNOG" id="COG0543">
    <property type="taxonomic scope" value="Bacteria"/>
</dbReference>
<dbReference type="InterPro" id="IPR019480">
    <property type="entry name" value="Dihydroorotate_DH_Fe-S-bd"/>
</dbReference>
<keyword evidence="2" id="KW-0813">Transport</keyword>
<evidence type="ECO:0000256" key="3">
    <source>
        <dbReference type="ARBA" id="ARBA00022630"/>
    </source>
</evidence>
<evidence type="ECO:0000313" key="15">
    <source>
        <dbReference type="Proteomes" id="UP000002586"/>
    </source>
</evidence>
<dbReference type="CDD" id="cd06218">
    <property type="entry name" value="DHOD_e_trans"/>
    <property type="match status" value="1"/>
</dbReference>
<evidence type="ECO:0000313" key="14">
    <source>
        <dbReference type="EMBL" id="ABK42627.1"/>
    </source>
</evidence>
<evidence type="ECO:0000256" key="11">
    <source>
        <dbReference type="PIRSR" id="PIRSR006816-1"/>
    </source>
</evidence>
<name>A0L3T4_MAGMM</name>
<dbReference type="Proteomes" id="UP000002586">
    <property type="component" value="Chromosome"/>
</dbReference>
<evidence type="ECO:0000256" key="9">
    <source>
        <dbReference type="ARBA" id="ARBA00023014"/>
    </source>
</evidence>
<evidence type="ECO:0000256" key="1">
    <source>
        <dbReference type="ARBA" id="ARBA00006422"/>
    </source>
</evidence>
<dbReference type="PANTHER" id="PTHR43513:SF3">
    <property type="entry name" value="DIHYDROOROTATE DEHYDROGENASE B (NAD(+)), ELECTRON TRANSFER SUBUNIT-RELATED"/>
    <property type="match status" value="1"/>
</dbReference>
<keyword evidence="7" id="KW-0249">Electron transport</keyword>
<keyword evidence="8 12" id="KW-0408">Iron</keyword>
<comment type="cofactor">
    <cofactor evidence="10">
        <name>[2Fe-2S] cluster</name>
        <dbReference type="ChEBI" id="CHEBI:190135"/>
    </cofactor>
</comment>
<comment type="cofactor">
    <cofactor evidence="11">
        <name>FAD</name>
        <dbReference type="ChEBI" id="CHEBI:57692"/>
    </cofactor>
    <text evidence="11">Binds 1 FAD per subunit.</text>
</comment>
<dbReference type="Pfam" id="PF10418">
    <property type="entry name" value="DHODB_Fe-S_bind"/>
    <property type="match status" value="1"/>
</dbReference>
<dbReference type="GO" id="GO:1990663">
    <property type="term" value="F:dihydroorotate dehydrogenase (fumarate) activity"/>
    <property type="evidence" value="ECO:0007669"/>
    <property type="project" value="UniProtKB-EC"/>
</dbReference>
<dbReference type="OrthoDB" id="9806195at2"/>
<keyword evidence="5 12" id="KW-0479">Metal-binding</keyword>
<feature type="binding site" evidence="12">
    <location>
        <position position="257"/>
    </location>
    <ligand>
        <name>[2Fe-2S] cluster</name>
        <dbReference type="ChEBI" id="CHEBI:190135"/>
    </ligand>
</feature>
<proteinExistence type="inferred from homology"/>
<dbReference type="Gene3D" id="2.40.30.10">
    <property type="entry name" value="Translation factors"/>
    <property type="match status" value="1"/>
</dbReference>
<feature type="binding site" evidence="12">
    <location>
        <position position="252"/>
    </location>
    <ligand>
        <name>[2Fe-2S] cluster</name>
        <dbReference type="ChEBI" id="CHEBI:190135"/>
    </ligand>
</feature>
<organism evidence="14 15">
    <name type="scientific">Magnetococcus marinus (strain ATCC BAA-1437 / JCM 17883 / MC-1)</name>
    <dbReference type="NCBI Taxonomy" id="156889"/>
    <lineage>
        <taxon>Bacteria</taxon>
        <taxon>Pseudomonadati</taxon>
        <taxon>Pseudomonadota</taxon>
        <taxon>Magnetococcia</taxon>
        <taxon>Magnetococcales</taxon>
        <taxon>Magnetococcaceae</taxon>
        <taxon>Magnetococcus</taxon>
    </lineage>
</organism>
<evidence type="ECO:0000256" key="2">
    <source>
        <dbReference type="ARBA" id="ARBA00022448"/>
    </source>
</evidence>
<dbReference type="EMBL" id="CP000471">
    <property type="protein sequence ID" value="ABK42627.1"/>
    <property type="molecule type" value="Genomic_DNA"/>
</dbReference>
<feature type="domain" description="FAD-binding FR-type" evidence="13">
    <location>
        <begin position="9"/>
        <end position="107"/>
    </location>
</feature>
<evidence type="ECO:0000256" key="8">
    <source>
        <dbReference type="ARBA" id="ARBA00023004"/>
    </source>
</evidence>
<evidence type="ECO:0000256" key="4">
    <source>
        <dbReference type="ARBA" id="ARBA00022714"/>
    </source>
</evidence>
<dbReference type="InterPro" id="IPR017927">
    <property type="entry name" value="FAD-bd_FR_type"/>
</dbReference>
<dbReference type="PANTHER" id="PTHR43513">
    <property type="entry name" value="DIHYDROOROTATE DEHYDROGENASE B (NAD(+)), ELECTRON TRANSFER SUBUNIT"/>
    <property type="match status" value="1"/>
</dbReference>
<evidence type="ECO:0000256" key="6">
    <source>
        <dbReference type="ARBA" id="ARBA00022827"/>
    </source>
</evidence>
<dbReference type="GO" id="GO:0050660">
    <property type="term" value="F:flavin adenine dinucleotide binding"/>
    <property type="evidence" value="ECO:0007669"/>
    <property type="project" value="InterPro"/>
</dbReference>